<keyword evidence="5" id="KW-0808">Transferase</keyword>
<accession>D8JVQ2</accession>
<organism evidence="14 15">
    <name type="scientific">Hyphomicrobium denitrificans (strain ATCC 51888 / DSM 1869 / NCIMB 11706 / TK 0415)</name>
    <dbReference type="NCBI Taxonomy" id="582899"/>
    <lineage>
        <taxon>Bacteria</taxon>
        <taxon>Pseudomonadati</taxon>
        <taxon>Pseudomonadota</taxon>
        <taxon>Alphaproteobacteria</taxon>
        <taxon>Hyphomicrobiales</taxon>
        <taxon>Hyphomicrobiaceae</taxon>
        <taxon>Hyphomicrobium</taxon>
    </lineage>
</organism>
<sequence length="460" mass="50187">MRLNSLALRLFATSAAWTLLALPLAGYIIYSLYRDDVQLSFDAQLRKLLTQITVDSMGTSGDVPVIPPNLYEPLFEVTQSGWYWQIRPIDGAPGRTLVSPSLATAVLPSPYERRFPTDTSGTRWMNVPGPTNSTIRILEFIDSPGHDPENTKYSIIVAGPLDWFEATVKKFRTRLTSALALVGIGLLAATVFQVRFGLLPLRRIERGLASIRSGEVERLEGQLPAEIEPLQTELNALIDSNQDIIERARTQVGNLAHALKTPLAVITNEARDDRSKLGDKVAEQAQLMRDQISHYLDRARMAARAGAIGRVTPVDPTVEPLVRAIERIHGEKGIAISFSVQPGAQFQGEKQDLEEMLGNLLDNACKWGKAHAYLAATVDAPATAPRRKRLRITIEDDGPGLSAEQRAKIGKRGLRLDETKPGSGLGLSIVSDLATSYRGSLALDASEHGGLKAILELPAA</sequence>
<evidence type="ECO:0000259" key="13">
    <source>
        <dbReference type="PROSITE" id="PS50885"/>
    </source>
</evidence>
<gene>
    <name evidence="14" type="ordered locus">Hden_1127</name>
</gene>
<feature type="domain" description="Histidine kinase" evidence="12">
    <location>
        <begin position="254"/>
        <end position="460"/>
    </location>
</feature>
<evidence type="ECO:0000259" key="12">
    <source>
        <dbReference type="PROSITE" id="PS50109"/>
    </source>
</evidence>
<dbReference type="STRING" id="582899.Hden_1127"/>
<proteinExistence type="predicted"/>
<evidence type="ECO:0000256" key="8">
    <source>
        <dbReference type="ARBA" id="ARBA00022989"/>
    </source>
</evidence>
<dbReference type="PANTHER" id="PTHR45436:SF5">
    <property type="entry name" value="SENSOR HISTIDINE KINASE TRCS"/>
    <property type="match status" value="1"/>
</dbReference>
<keyword evidence="7 14" id="KW-0418">Kinase</keyword>
<feature type="transmembrane region" description="Helical" evidence="11">
    <location>
        <begin position="178"/>
        <end position="198"/>
    </location>
</feature>
<dbReference type="SUPFAM" id="SSF47384">
    <property type="entry name" value="Homodimeric domain of signal transducing histidine kinase"/>
    <property type="match status" value="1"/>
</dbReference>
<dbReference type="PANTHER" id="PTHR45436">
    <property type="entry name" value="SENSOR HISTIDINE KINASE YKOH"/>
    <property type="match status" value="1"/>
</dbReference>
<protein>
    <recommendedName>
        <fullName evidence="3">histidine kinase</fullName>
        <ecNumber evidence="3">2.7.13.3</ecNumber>
    </recommendedName>
</protein>
<evidence type="ECO:0000256" key="4">
    <source>
        <dbReference type="ARBA" id="ARBA00022553"/>
    </source>
</evidence>
<comment type="catalytic activity">
    <reaction evidence="1">
        <text>ATP + protein L-histidine = ADP + protein N-phospho-L-histidine.</text>
        <dbReference type="EC" id="2.7.13.3"/>
    </reaction>
</comment>
<evidence type="ECO:0000256" key="10">
    <source>
        <dbReference type="ARBA" id="ARBA00023136"/>
    </source>
</evidence>
<dbReference type="PRINTS" id="PR00344">
    <property type="entry name" value="BCTRLSENSOR"/>
</dbReference>
<name>D8JVQ2_HYPDA</name>
<dbReference type="InterPro" id="IPR003660">
    <property type="entry name" value="HAMP_dom"/>
</dbReference>
<dbReference type="Gene3D" id="1.10.287.130">
    <property type="match status" value="1"/>
</dbReference>
<dbReference type="GO" id="GO:0005886">
    <property type="term" value="C:plasma membrane"/>
    <property type="evidence" value="ECO:0007669"/>
    <property type="project" value="TreeGrafter"/>
</dbReference>
<evidence type="ECO:0000256" key="3">
    <source>
        <dbReference type="ARBA" id="ARBA00012438"/>
    </source>
</evidence>
<dbReference type="PROSITE" id="PS50109">
    <property type="entry name" value="HIS_KIN"/>
    <property type="match status" value="1"/>
</dbReference>
<dbReference type="Proteomes" id="UP000002033">
    <property type="component" value="Chromosome"/>
</dbReference>
<keyword evidence="6 11" id="KW-0812">Transmembrane</keyword>
<keyword evidence="9" id="KW-0902">Two-component regulatory system</keyword>
<keyword evidence="8 11" id="KW-1133">Transmembrane helix</keyword>
<keyword evidence="4" id="KW-0597">Phosphoprotein</keyword>
<keyword evidence="10 11" id="KW-0472">Membrane</keyword>
<evidence type="ECO:0000256" key="2">
    <source>
        <dbReference type="ARBA" id="ARBA00004370"/>
    </source>
</evidence>
<evidence type="ECO:0000256" key="1">
    <source>
        <dbReference type="ARBA" id="ARBA00000085"/>
    </source>
</evidence>
<dbReference type="SMART" id="SM00387">
    <property type="entry name" value="HATPase_c"/>
    <property type="match status" value="1"/>
</dbReference>
<comment type="subcellular location">
    <subcellularLocation>
        <location evidence="2">Membrane</location>
    </subcellularLocation>
</comment>
<feature type="domain" description="HAMP" evidence="13">
    <location>
        <begin position="195"/>
        <end position="246"/>
    </location>
</feature>
<dbReference type="RefSeq" id="WP_013215156.1">
    <property type="nucleotide sequence ID" value="NC_014313.1"/>
</dbReference>
<dbReference type="KEGG" id="hdn:Hden_1127"/>
<dbReference type="eggNOG" id="COG0642">
    <property type="taxonomic scope" value="Bacteria"/>
</dbReference>
<dbReference type="PROSITE" id="PS50885">
    <property type="entry name" value="HAMP"/>
    <property type="match status" value="1"/>
</dbReference>
<reference evidence="15" key="1">
    <citation type="journal article" date="2011" name="J. Bacteriol.">
        <title>Genome sequences of eight morphologically diverse alphaproteobacteria.</title>
        <authorList>
            <consortium name="US DOE Joint Genome Institute"/>
            <person name="Brown P.J."/>
            <person name="Kysela D.T."/>
            <person name="Buechlein A."/>
            <person name="Hemmerich C."/>
            <person name="Brun Y.V."/>
        </authorList>
    </citation>
    <scope>NUCLEOTIDE SEQUENCE [LARGE SCALE GENOMIC DNA]</scope>
    <source>
        <strain evidence="15">ATCC 51888 / DSM 1869 / NCIB 11706 / TK 0415</strain>
    </source>
</reference>
<dbReference type="EMBL" id="CP002083">
    <property type="protein sequence ID" value="ADJ22941.1"/>
    <property type="molecule type" value="Genomic_DNA"/>
</dbReference>
<evidence type="ECO:0000256" key="5">
    <source>
        <dbReference type="ARBA" id="ARBA00022679"/>
    </source>
</evidence>
<dbReference type="InterPro" id="IPR036890">
    <property type="entry name" value="HATPase_C_sf"/>
</dbReference>
<dbReference type="InterPro" id="IPR005467">
    <property type="entry name" value="His_kinase_dom"/>
</dbReference>
<dbReference type="InterPro" id="IPR003594">
    <property type="entry name" value="HATPase_dom"/>
</dbReference>
<evidence type="ECO:0000256" key="6">
    <source>
        <dbReference type="ARBA" id="ARBA00022692"/>
    </source>
</evidence>
<dbReference type="Pfam" id="PF02518">
    <property type="entry name" value="HATPase_c"/>
    <property type="match status" value="1"/>
</dbReference>
<evidence type="ECO:0000256" key="9">
    <source>
        <dbReference type="ARBA" id="ARBA00023012"/>
    </source>
</evidence>
<dbReference type="GO" id="GO:0000155">
    <property type="term" value="F:phosphorelay sensor kinase activity"/>
    <property type="evidence" value="ECO:0007669"/>
    <property type="project" value="InterPro"/>
</dbReference>
<evidence type="ECO:0000256" key="11">
    <source>
        <dbReference type="SAM" id="Phobius"/>
    </source>
</evidence>
<dbReference type="Gene3D" id="3.30.565.10">
    <property type="entry name" value="Histidine kinase-like ATPase, C-terminal domain"/>
    <property type="match status" value="1"/>
</dbReference>
<evidence type="ECO:0000256" key="7">
    <source>
        <dbReference type="ARBA" id="ARBA00022777"/>
    </source>
</evidence>
<dbReference type="AlphaFoldDB" id="D8JVQ2"/>
<dbReference type="SUPFAM" id="SSF55874">
    <property type="entry name" value="ATPase domain of HSP90 chaperone/DNA topoisomerase II/histidine kinase"/>
    <property type="match status" value="1"/>
</dbReference>
<keyword evidence="15" id="KW-1185">Reference proteome</keyword>
<dbReference type="InterPro" id="IPR004358">
    <property type="entry name" value="Sig_transdc_His_kin-like_C"/>
</dbReference>
<dbReference type="OrthoDB" id="9809567at2"/>
<evidence type="ECO:0000313" key="14">
    <source>
        <dbReference type="EMBL" id="ADJ22941.1"/>
    </source>
</evidence>
<feature type="transmembrane region" description="Helical" evidence="11">
    <location>
        <begin position="6"/>
        <end position="30"/>
    </location>
</feature>
<dbReference type="InterPro" id="IPR036097">
    <property type="entry name" value="HisK_dim/P_sf"/>
</dbReference>
<evidence type="ECO:0000313" key="15">
    <source>
        <dbReference type="Proteomes" id="UP000002033"/>
    </source>
</evidence>
<dbReference type="EC" id="2.7.13.3" evidence="3"/>
<dbReference type="HOGENOM" id="CLU_000445_42_3_5"/>
<dbReference type="InterPro" id="IPR050428">
    <property type="entry name" value="TCS_sensor_his_kinase"/>
</dbReference>